<comment type="similarity">
    <text evidence="1">Belongs to the RAD52 family.</text>
</comment>
<protein>
    <submittedName>
        <fullName evidence="5">Rad52/Rad22 family DNA repair protein</fullName>
    </submittedName>
</protein>
<dbReference type="Gene3D" id="3.30.390.80">
    <property type="entry name" value="DNA repair protein Rad52/59/22"/>
    <property type="match status" value="1"/>
</dbReference>
<dbReference type="Pfam" id="PF04098">
    <property type="entry name" value="Rad52_Rad22"/>
    <property type="match status" value="1"/>
</dbReference>
<comment type="caution">
    <text evidence="5">The sequence shown here is derived from an EMBL/GenBank/DDBJ whole genome shotgun (WGS) entry which is preliminary data.</text>
</comment>
<keyword evidence="2" id="KW-0227">DNA damage</keyword>
<evidence type="ECO:0000256" key="4">
    <source>
        <dbReference type="SAM" id="MobiDB-lite"/>
    </source>
</evidence>
<evidence type="ECO:0000313" key="5">
    <source>
        <dbReference type="EMBL" id="MFC2925430.1"/>
    </source>
</evidence>
<organism evidence="5 6">
    <name type="scientific">Hyphobacterium vulgare</name>
    <dbReference type="NCBI Taxonomy" id="1736751"/>
    <lineage>
        <taxon>Bacteria</taxon>
        <taxon>Pseudomonadati</taxon>
        <taxon>Pseudomonadota</taxon>
        <taxon>Alphaproteobacteria</taxon>
        <taxon>Maricaulales</taxon>
        <taxon>Maricaulaceae</taxon>
        <taxon>Hyphobacterium</taxon>
    </lineage>
</organism>
<dbReference type="SUPFAM" id="SSF54768">
    <property type="entry name" value="dsRNA-binding domain-like"/>
    <property type="match status" value="1"/>
</dbReference>
<dbReference type="Proteomes" id="UP001595379">
    <property type="component" value="Unassembled WGS sequence"/>
</dbReference>
<dbReference type="RefSeq" id="WP_343164790.1">
    <property type="nucleotide sequence ID" value="NZ_JBHRSV010000003.1"/>
</dbReference>
<dbReference type="InterPro" id="IPR010373">
    <property type="entry name" value="DUF968"/>
</dbReference>
<gene>
    <name evidence="5" type="ORF">ACFOOR_04865</name>
</gene>
<evidence type="ECO:0000313" key="6">
    <source>
        <dbReference type="Proteomes" id="UP001595379"/>
    </source>
</evidence>
<dbReference type="InterPro" id="IPR042525">
    <property type="entry name" value="Rad52_Rad59_Rad22_sf"/>
</dbReference>
<evidence type="ECO:0000256" key="3">
    <source>
        <dbReference type="ARBA" id="ARBA00023204"/>
    </source>
</evidence>
<feature type="region of interest" description="Disordered" evidence="4">
    <location>
        <begin position="1"/>
        <end position="22"/>
    </location>
</feature>
<accession>A0ABV6ZVE0</accession>
<evidence type="ECO:0000256" key="2">
    <source>
        <dbReference type="ARBA" id="ARBA00022763"/>
    </source>
</evidence>
<feature type="compositionally biased region" description="Polar residues" evidence="4">
    <location>
        <begin position="163"/>
        <end position="172"/>
    </location>
</feature>
<reference evidence="6" key="1">
    <citation type="journal article" date="2019" name="Int. J. Syst. Evol. Microbiol.">
        <title>The Global Catalogue of Microorganisms (GCM) 10K type strain sequencing project: providing services to taxonomists for standard genome sequencing and annotation.</title>
        <authorList>
            <consortium name="The Broad Institute Genomics Platform"/>
            <consortium name="The Broad Institute Genome Sequencing Center for Infectious Disease"/>
            <person name="Wu L."/>
            <person name="Ma J."/>
        </authorList>
    </citation>
    <scope>NUCLEOTIDE SEQUENCE [LARGE SCALE GENOMIC DNA]</scope>
    <source>
        <strain evidence="6">KCTC 52487</strain>
    </source>
</reference>
<proteinExistence type="inferred from homology"/>
<keyword evidence="3" id="KW-0234">DNA repair</keyword>
<dbReference type="Pfam" id="PF06147">
    <property type="entry name" value="DUF968"/>
    <property type="match status" value="1"/>
</dbReference>
<feature type="compositionally biased region" description="Basic and acidic residues" evidence="4">
    <location>
        <begin position="206"/>
        <end position="218"/>
    </location>
</feature>
<keyword evidence="6" id="KW-1185">Reference proteome</keyword>
<evidence type="ECO:0000256" key="1">
    <source>
        <dbReference type="ARBA" id="ARBA00006638"/>
    </source>
</evidence>
<sequence length="371" mass="39794">MAIDSKTRNNLRHSGKAAIDPDAGPHEAWRAIDAANRIFGADGWNRELVEMRCAATREREGLVTTAYVAKVRVSLTGDANGGFRDAQGCGEGKGATPFEAHNKGLKAAELDATVRALAAFGRPFGTMRLAGHSANRRQPRKSSGIAGEASSNADASETGDGNKVTSAATPIPSSEWEENPAVSDPAEGRPSSDSCLPSDLGGDNGSDARFDRAEEAPNRARSFTGTSHSSEDPSTEGPNHTARASAQAGRVSGMQTNIVRARDLLPTLNQGSGLLLPKQRRLRVPAHLAYVRGEPCLICGRQPSDAHHLRFTQPRAMAKKVSDEFTVPLCRRHHNLLHRDPDEAEWWAAHGVDPIEAAEQLWKESQETVGP</sequence>
<feature type="region of interest" description="Disordered" evidence="4">
    <location>
        <begin position="129"/>
        <end position="252"/>
    </location>
</feature>
<dbReference type="EMBL" id="JBHRSV010000003">
    <property type="protein sequence ID" value="MFC2925430.1"/>
    <property type="molecule type" value="Genomic_DNA"/>
</dbReference>
<dbReference type="InterPro" id="IPR041247">
    <property type="entry name" value="Rad52_fam"/>
</dbReference>
<name>A0ABV6ZVE0_9PROT</name>